<name>A0A8H4PLQ2_9HYPO</name>
<evidence type="ECO:0000313" key="1">
    <source>
        <dbReference type="EMBL" id="KAF4505284.1"/>
    </source>
</evidence>
<gene>
    <name evidence="1" type="ORF">G6O67_007249</name>
</gene>
<dbReference type="Proteomes" id="UP000557566">
    <property type="component" value="Unassembled WGS sequence"/>
</dbReference>
<dbReference type="OrthoDB" id="4924398at2759"/>
<proteinExistence type="predicted"/>
<accession>A0A8H4PLQ2</accession>
<dbReference type="EMBL" id="JAAVMX010000008">
    <property type="protein sequence ID" value="KAF4505284.1"/>
    <property type="molecule type" value="Genomic_DNA"/>
</dbReference>
<keyword evidence="2" id="KW-1185">Reference proteome</keyword>
<comment type="caution">
    <text evidence="1">The sequence shown here is derived from an EMBL/GenBank/DDBJ whole genome shotgun (WGS) entry which is preliminary data.</text>
</comment>
<protein>
    <submittedName>
        <fullName evidence="1">Uncharacterized protein</fullName>
    </submittedName>
</protein>
<reference evidence="1 2" key="1">
    <citation type="journal article" date="2020" name="Genome Biol. Evol.">
        <title>A new high-quality draft genome assembly of the Chinese cordyceps Ophiocordyceps sinensis.</title>
        <authorList>
            <person name="Shu R."/>
            <person name="Zhang J."/>
            <person name="Meng Q."/>
            <person name="Zhang H."/>
            <person name="Zhou G."/>
            <person name="Li M."/>
            <person name="Wu P."/>
            <person name="Zhao Y."/>
            <person name="Chen C."/>
            <person name="Qin Q."/>
        </authorList>
    </citation>
    <scope>NUCLEOTIDE SEQUENCE [LARGE SCALE GENOMIC DNA]</scope>
    <source>
        <strain evidence="1 2">IOZ07</strain>
    </source>
</reference>
<dbReference type="AlphaFoldDB" id="A0A8H4PLQ2"/>
<sequence>MDIPWTEDPRRLARRFRDFEGYFFGNRNLWVSKEGSIRSFLSLEPSPLSWRCDLYLHIGGNRSILLPCHYYCLGHHIPVAAHVDRSRIISLRENKMVTPTEPLHDPYLVALLIALGQLQWRALGRQRTQQAAGVTPKLLFSSEDGDHIYIYSANISSSLINMFDYPAMKPSAPDPLAVQIASVPYKPIETLRGRLLALLLSATSPEDVDKSEKLIVYT</sequence>
<organism evidence="1 2">
    <name type="scientific">Ophiocordyceps sinensis</name>
    <dbReference type="NCBI Taxonomy" id="72228"/>
    <lineage>
        <taxon>Eukaryota</taxon>
        <taxon>Fungi</taxon>
        <taxon>Dikarya</taxon>
        <taxon>Ascomycota</taxon>
        <taxon>Pezizomycotina</taxon>
        <taxon>Sordariomycetes</taxon>
        <taxon>Hypocreomycetidae</taxon>
        <taxon>Hypocreales</taxon>
        <taxon>Ophiocordycipitaceae</taxon>
        <taxon>Ophiocordyceps</taxon>
    </lineage>
</organism>
<evidence type="ECO:0000313" key="2">
    <source>
        <dbReference type="Proteomes" id="UP000557566"/>
    </source>
</evidence>